<evidence type="ECO:0000259" key="2">
    <source>
        <dbReference type="PROSITE" id="PS51898"/>
    </source>
</evidence>
<sequence>MLGDAELQKLLIDSAKRDAAPVTHRKKATEEDIGTVVGWALNKNTKACISAACIILLSFLAFLRVSEAACVRKSHLENKGNDIWWLHIPKSKTDQKGKGTTVAFKVKGIHCTLWNKFMDIIKEETKQFFIFGSASKRKPSADDLRKRITWVLSSAGLGHKGLTSHSFRGGAATSALRNGVDQESIKRVGRWKTTSAMLHYIEPTPI</sequence>
<dbReference type="InterPro" id="IPR002104">
    <property type="entry name" value="Integrase_catalytic"/>
</dbReference>
<evidence type="ECO:0000313" key="3">
    <source>
        <dbReference type="EMBL" id="KHJ74994.1"/>
    </source>
</evidence>
<dbReference type="GO" id="GO:0006310">
    <property type="term" value="P:DNA recombination"/>
    <property type="evidence" value="ECO:0007669"/>
    <property type="project" value="UniProtKB-KW"/>
</dbReference>
<dbReference type="GO" id="GO:0003677">
    <property type="term" value="F:DNA binding"/>
    <property type="evidence" value="ECO:0007669"/>
    <property type="project" value="InterPro"/>
</dbReference>
<protein>
    <submittedName>
        <fullName evidence="3">Site-specific recombinase, phage integrase family</fullName>
    </submittedName>
</protein>
<proteinExistence type="predicted"/>
<feature type="domain" description="Tyr recombinase" evidence="2">
    <location>
        <begin position="23"/>
        <end position="206"/>
    </location>
</feature>
<evidence type="ECO:0000256" key="1">
    <source>
        <dbReference type="ARBA" id="ARBA00023172"/>
    </source>
</evidence>
<dbReference type="PANTHER" id="PTHR34605">
    <property type="entry name" value="PHAGE_INTEGRASE DOMAIN-CONTAINING PROTEIN"/>
    <property type="match status" value="1"/>
</dbReference>
<dbReference type="PANTHER" id="PTHR34605:SF3">
    <property type="entry name" value="P CELL-TYPE AGGLUTINATION PROTEIN MAP4-LIKE-RELATED"/>
    <property type="match status" value="1"/>
</dbReference>
<organism evidence="3 4">
    <name type="scientific">Oesophagostomum dentatum</name>
    <name type="common">Nodular worm</name>
    <dbReference type="NCBI Taxonomy" id="61180"/>
    <lineage>
        <taxon>Eukaryota</taxon>
        <taxon>Metazoa</taxon>
        <taxon>Ecdysozoa</taxon>
        <taxon>Nematoda</taxon>
        <taxon>Chromadorea</taxon>
        <taxon>Rhabditida</taxon>
        <taxon>Rhabditina</taxon>
        <taxon>Rhabditomorpha</taxon>
        <taxon>Strongyloidea</taxon>
        <taxon>Strongylidae</taxon>
        <taxon>Oesophagostomum</taxon>
    </lineage>
</organism>
<keyword evidence="1" id="KW-0233">DNA recombination</keyword>
<dbReference type="SUPFAM" id="SSF56349">
    <property type="entry name" value="DNA breaking-rejoining enzymes"/>
    <property type="match status" value="1"/>
</dbReference>
<dbReference type="InterPro" id="IPR052925">
    <property type="entry name" value="Phage_Integrase-like_Recomb"/>
</dbReference>
<evidence type="ECO:0000313" key="4">
    <source>
        <dbReference type="Proteomes" id="UP000053660"/>
    </source>
</evidence>
<dbReference type="EMBL" id="KN613183">
    <property type="protein sequence ID" value="KHJ74994.1"/>
    <property type="molecule type" value="Genomic_DNA"/>
</dbReference>
<dbReference type="PROSITE" id="PS51898">
    <property type="entry name" value="TYR_RECOMBINASE"/>
    <property type="match status" value="1"/>
</dbReference>
<gene>
    <name evidence="3" type="ORF">OESDEN_25390</name>
</gene>
<accession>A0A0B1RQT5</accession>
<reference evidence="3 4" key="1">
    <citation type="submission" date="2014-03" db="EMBL/GenBank/DDBJ databases">
        <title>Draft genome of the hookworm Oesophagostomum dentatum.</title>
        <authorList>
            <person name="Mitreva M."/>
        </authorList>
    </citation>
    <scope>NUCLEOTIDE SEQUENCE [LARGE SCALE GENOMIC DNA]</scope>
    <source>
        <strain evidence="3 4">OD-Hann</strain>
    </source>
</reference>
<dbReference type="Proteomes" id="UP000053660">
    <property type="component" value="Unassembled WGS sequence"/>
</dbReference>
<dbReference type="Gene3D" id="1.10.443.10">
    <property type="entry name" value="Intergrase catalytic core"/>
    <property type="match status" value="1"/>
</dbReference>
<dbReference type="InterPro" id="IPR013762">
    <property type="entry name" value="Integrase-like_cat_sf"/>
</dbReference>
<dbReference type="GO" id="GO:0015074">
    <property type="term" value="P:DNA integration"/>
    <property type="evidence" value="ECO:0007669"/>
    <property type="project" value="InterPro"/>
</dbReference>
<dbReference type="OrthoDB" id="5867182at2759"/>
<dbReference type="InterPro" id="IPR011010">
    <property type="entry name" value="DNA_brk_join_enz"/>
</dbReference>
<name>A0A0B1RQT5_OESDE</name>
<keyword evidence="4" id="KW-1185">Reference proteome</keyword>
<dbReference type="AlphaFoldDB" id="A0A0B1RQT5"/>
<dbReference type="Pfam" id="PF00589">
    <property type="entry name" value="Phage_integrase"/>
    <property type="match status" value="1"/>
</dbReference>